<evidence type="ECO:0000313" key="3">
    <source>
        <dbReference type="EMBL" id="KAL0061644.1"/>
    </source>
</evidence>
<dbReference type="EMBL" id="JBBXMP010000128">
    <property type="protein sequence ID" value="KAL0061644.1"/>
    <property type="molecule type" value="Genomic_DNA"/>
</dbReference>
<sequence>MNFDFETRYPRRIIVDDKDPRIAYSDTNAWSIDGSTFNNYGTLGDPYNRTMTGTDSEKASFAFTFEGNFFQVRGAKDNRKIPALSNTRETKDDLSLFPIYTCKIDNEPILPIKYETYRDYTTNLVLCEGEVSNAEHTLTMDITLNNSKDQIFWVDSIEYSPLDSANITKQVLKVDSSDSRSCFYSNGSSEWRIEDGDFDSVSWTMTPNATMSFKFNGTSVSMYGINAALDASQNRTSLDSSTGSYSIDGSPPITFGLPGTKAVPHDSGSREVWTNQLMFETTSLSGENEHEMAISYTGTGTNTSQMLVIDYFYVANNGVVVNGSQSELTETEKRAAPTGGIIGGVLGGVFGLIAIGGLLWFMRRRRRRRGGPRELRDENWDDVPPNTTSEVWTGEPSQNSRSPTRAIGRAQYKSGESLAANFVDLKRAQREVINEQSRQEQDSGYRYTVVHSADTTPGTATIPPAYTPE</sequence>
<evidence type="ECO:0000256" key="2">
    <source>
        <dbReference type="SAM" id="Phobius"/>
    </source>
</evidence>
<feature type="compositionally biased region" description="Polar residues" evidence="1">
    <location>
        <begin position="385"/>
        <end position="403"/>
    </location>
</feature>
<keyword evidence="2" id="KW-0812">Transmembrane</keyword>
<dbReference type="Proteomes" id="UP001437256">
    <property type="component" value="Unassembled WGS sequence"/>
</dbReference>
<keyword evidence="2" id="KW-1133">Transmembrane helix</keyword>
<gene>
    <name evidence="3" type="ORF">AAF712_011505</name>
</gene>
<reference evidence="3 4" key="1">
    <citation type="submission" date="2024-05" db="EMBL/GenBank/DDBJ databases">
        <title>A draft genome resource for the thread blight pathogen Marasmius tenuissimus strain MS-2.</title>
        <authorList>
            <person name="Yulfo-Soto G.E."/>
            <person name="Baruah I.K."/>
            <person name="Amoako-Attah I."/>
            <person name="Bukari Y."/>
            <person name="Meinhardt L.W."/>
            <person name="Bailey B.A."/>
            <person name="Cohen S.P."/>
        </authorList>
    </citation>
    <scope>NUCLEOTIDE SEQUENCE [LARGE SCALE GENOMIC DNA]</scope>
    <source>
        <strain evidence="3 4">MS-2</strain>
    </source>
</reference>
<feature type="region of interest" description="Disordered" evidence="1">
    <location>
        <begin position="370"/>
        <end position="405"/>
    </location>
</feature>
<organism evidence="3 4">
    <name type="scientific">Marasmius tenuissimus</name>
    <dbReference type="NCBI Taxonomy" id="585030"/>
    <lineage>
        <taxon>Eukaryota</taxon>
        <taxon>Fungi</taxon>
        <taxon>Dikarya</taxon>
        <taxon>Basidiomycota</taxon>
        <taxon>Agaricomycotina</taxon>
        <taxon>Agaricomycetes</taxon>
        <taxon>Agaricomycetidae</taxon>
        <taxon>Agaricales</taxon>
        <taxon>Marasmiineae</taxon>
        <taxon>Marasmiaceae</taxon>
        <taxon>Marasmius</taxon>
    </lineage>
</organism>
<feature type="transmembrane region" description="Helical" evidence="2">
    <location>
        <begin position="341"/>
        <end position="361"/>
    </location>
</feature>
<dbReference type="Gene3D" id="2.60.120.260">
    <property type="entry name" value="Galactose-binding domain-like"/>
    <property type="match status" value="1"/>
</dbReference>
<name>A0ABR2ZL40_9AGAR</name>
<proteinExistence type="predicted"/>
<accession>A0ABR2ZL40</accession>
<protein>
    <submittedName>
        <fullName evidence="3">Uncharacterized protein</fullName>
    </submittedName>
</protein>
<keyword evidence="4" id="KW-1185">Reference proteome</keyword>
<evidence type="ECO:0000313" key="4">
    <source>
        <dbReference type="Proteomes" id="UP001437256"/>
    </source>
</evidence>
<evidence type="ECO:0000256" key="1">
    <source>
        <dbReference type="SAM" id="MobiDB-lite"/>
    </source>
</evidence>
<keyword evidence="2" id="KW-0472">Membrane</keyword>
<comment type="caution">
    <text evidence="3">The sequence shown here is derived from an EMBL/GenBank/DDBJ whole genome shotgun (WGS) entry which is preliminary data.</text>
</comment>